<sequence>MDQRLSFISVAVTDVARSRAFYVDGLGWAESMYVPGEVLMIGVADKVVLSLWDVDGFRSEVGEPSTGGIPPITLAHNVPTTDDVDSVFAQMVAAGGTAVAEPQARDWGGYTGYVADPDGYRWEIAYNPGPIGETVLP</sequence>
<name>A0A0B2BNE7_9ACTN</name>
<dbReference type="AlphaFoldDB" id="A0A0B2BNE7"/>
<dbReference type="SUPFAM" id="SSF54593">
    <property type="entry name" value="Glyoxalase/Bleomycin resistance protein/Dihydroxybiphenyl dioxygenase"/>
    <property type="match status" value="1"/>
</dbReference>
<dbReference type="InterPro" id="IPR037523">
    <property type="entry name" value="VOC_core"/>
</dbReference>
<organism evidence="2 3">
    <name type="scientific">Mumia flava</name>
    <dbReference type="NCBI Taxonomy" id="1348852"/>
    <lineage>
        <taxon>Bacteria</taxon>
        <taxon>Bacillati</taxon>
        <taxon>Actinomycetota</taxon>
        <taxon>Actinomycetes</taxon>
        <taxon>Propionibacteriales</taxon>
        <taxon>Nocardioidaceae</taxon>
        <taxon>Mumia</taxon>
    </lineage>
</organism>
<dbReference type="InterPro" id="IPR004360">
    <property type="entry name" value="Glyas_Fos-R_dOase_dom"/>
</dbReference>
<dbReference type="PANTHER" id="PTHR36503">
    <property type="entry name" value="BLR2520 PROTEIN"/>
    <property type="match status" value="1"/>
</dbReference>
<proteinExistence type="predicted"/>
<comment type="caution">
    <text evidence="2">The sequence shown here is derived from an EMBL/GenBank/DDBJ whole genome shotgun (WGS) entry which is preliminary data.</text>
</comment>
<evidence type="ECO:0000259" key="1">
    <source>
        <dbReference type="PROSITE" id="PS51819"/>
    </source>
</evidence>
<feature type="domain" description="VOC" evidence="1">
    <location>
        <begin position="4"/>
        <end position="127"/>
    </location>
</feature>
<gene>
    <name evidence="2" type="ORF">CLV56_1492</name>
</gene>
<keyword evidence="3" id="KW-1185">Reference proteome</keyword>
<evidence type="ECO:0000313" key="2">
    <source>
        <dbReference type="EMBL" id="PJJ57265.1"/>
    </source>
</evidence>
<evidence type="ECO:0000313" key="3">
    <source>
        <dbReference type="Proteomes" id="UP000230842"/>
    </source>
</evidence>
<dbReference type="Pfam" id="PF00903">
    <property type="entry name" value="Glyoxalase"/>
    <property type="match status" value="1"/>
</dbReference>
<accession>A0A0B2BNE7</accession>
<dbReference type="PROSITE" id="PS51819">
    <property type="entry name" value="VOC"/>
    <property type="match status" value="1"/>
</dbReference>
<protein>
    <recommendedName>
        <fullName evidence="1">VOC domain-containing protein</fullName>
    </recommendedName>
</protein>
<dbReference type="RefSeq" id="WP_039341711.1">
    <property type="nucleotide sequence ID" value="NZ_PGEZ01000001.1"/>
</dbReference>
<dbReference type="InterPro" id="IPR029068">
    <property type="entry name" value="Glyas_Bleomycin-R_OHBP_Dase"/>
</dbReference>
<dbReference type="Proteomes" id="UP000230842">
    <property type="component" value="Unassembled WGS sequence"/>
</dbReference>
<dbReference type="OrthoDB" id="9798430at2"/>
<dbReference type="Gene3D" id="3.10.180.10">
    <property type="entry name" value="2,3-Dihydroxybiphenyl 1,2-Dioxygenase, domain 1"/>
    <property type="match status" value="1"/>
</dbReference>
<dbReference type="EMBL" id="PGEZ01000001">
    <property type="protein sequence ID" value="PJJ57265.1"/>
    <property type="molecule type" value="Genomic_DNA"/>
</dbReference>
<dbReference type="PANTHER" id="PTHR36503:SF1">
    <property type="entry name" value="BLR2520 PROTEIN"/>
    <property type="match status" value="1"/>
</dbReference>
<reference evidence="2 3" key="1">
    <citation type="submission" date="2017-11" db="EMBL/GenBank/DDBJ databases">
        <title>Genomic Encyclopedia of Archaeal and Bacterial Type Strains, Phase II (KMG-II): From Individual Species to Whole Genera.</title>
        <authorList>
            <person name="Goeker M."/>
        </authorList>
    </citation>
    <scope>NUCLEOTIDE SEQUENCE [LARGE SCALE GENOMIC DNA]</scope>
    <source>
        <strain evidence="2 3">DSM 27763</strain>
    </source>
</reference>